<dbReference type="AlphaFoldDB" id="A0AAN7M4H9"/>
<dbReference type="Pfam" id="PF00481">
    <property type="entry name" value="PP2C"/>
    <property type="match status" value="1"/>
</dbReference>
<dbReference type="Proteomes" id="UP001346149">
    <property type="component" value="Unassembled WGS sequence"/>
</dbReference>
<dbReference type="Gene3D" id="3.60.40.10">
    <property type="entry name" value="PPM-type phosphatase domain"/>
    <property type="match status" value="1"/>
</dbReference>
<dbReference type="EMBL" id="JAXQNO010000009">
    <property type="protein sequence ID" value="KAK4791498.1"/>
    <property type="molecule type" value="Genomic_DNA"/>
</dbReference>
<organism evidence="2 3">
    <name type="scientific">Trapa natans</name>
    <name type="common">Water chestnut</name>
    <dbReference type="NCBI Taxonomy" id="22666"/>
    <lineage>
        <taxon>Eukaryota</taxon>
        <taxon>Viridiplantae</taxon>
        <taxon>Streptophyta</taxon>
        <taxon>Embryophyta</taxon>
        <taxon>Tracheophyta</taxon>
        <taxon>Spermatophyta</taxon>
        <taxon>Magnoliopsida</taxon>
        <taxon>eudicotyledons</taxon>
        <taxon>Gunneridae</taxon>
        <taxon>Pentapetalae</taxon>
        <taxon>rosids</taxon>
        <taxon>malvids</taxon>
        <taxon>Myrtales</taxon>
        <taxon>Lythraceae</taxon>
        <taxon>Trapa</taxon>
    </lineage>
</organism>
<reference evidence="2 3" key="1">
    <citation type="journal article" date="2023" name="Hortic Res">
        <title>Pangenome of water caltrop reveals structural variations and asymmetric subgenome divergence after allopolyploidization.</title>
        <authorList>
            <person name="Zhang X."/>
            <person name="Chen Y."/>
            <person name="Wang L."/>
            <person name="Yuan Y."/>
            <person name="Fang M."/>
            <person name="Shi L."/>
            <person name="Lu R."/>
            <person name="Comes H.P."/>
            <person name="Ma Y."/>
            <person name="Chen Y."/>
            <person name="Huang G."/>
            <person name="Zhou Y."/>
            <person name="Zheng Z."/>
            <person name="Qiu Y."/>
        </authorList>
    </citation>
    <scope>NUCLEOTIDE SEQUENCE [LARGE SCALE GENOMIC DNA]</scope>
    <source>
        <strain evidence="2">F231</strain>
    </source>
</reference>
<comment type="caution">
    <text evidence="2">The sequence shown here is derived from an EMBL/GenBank/DDBJ whole genome shotgun (WGS) entry which is preliminary data.</text>
</comment>
<evidence type="ECO:0000313" key="2">
    <source>
        <dbReference type="EMBL" id="KAK4791498.1"/>
    </source>
</evidence>
<gene>
    <name evidence="2" type="ORF">SAY86_031911</name>
</gene>
<keyword evidence="3" id="KW-1185">Reference proteome</keyword>
<sequence length="187" mass="20916">MELSSSIPIRKKLLGVDDLRHHIGSNADIPSPGAYSMGVFNLDAGSIESGFLYYVAGIRKALKRAFVKADLLLQMQVVWIVPRHNCLDCSYPGKGSSPRVGSKCPLSCEPELEYLTLTEEDEFLIIGCDGLWDVELMQHNDPERSSSLSTPKIEIRRLHNRRSISAESPQGCPEWNMKRNEIESLSL</sequence>
<dbReference type="InterPro" id="IPR036457">
    <property type="entry name" value="PPM-type-like_dom_sf"/>
</dbReference>
<evidence type="ECO:0000259" key="1">
    <source>
        <dbReference type="Pfam" id="PF00481"/>
    </source>
</evidence>
<name>A0AAN7M4H9_TRANT</name>
<accession>A0AAN7M4H9</accession>
<protein>
    <recommendedName>
        <fullName evidence="1">PPM-type phosphatase domain-containing protein</fullName>
    </recommendedName>
</protein>
<feature type="domain" description="PPM-type phosphatase" evidence="1">
    <location>
        <begin position="103"/>
        <end position="134"/>
    </location>
</feature>
<evidence type="ECO:0000313" key="3">
    <source>
        <dbReference type="Proteomes" id="UP001346149"/>
    </source>
</evidence>
<dbReference type="InterPro" id="IPR001932">
    <property type="entry name" value="PPM-type_phosphatase-like_dom"/>
</dbReference>
<dbReference type="SUPFAM" id="SSF81606">
    <property type="entry name" value="PP2C-like"/>
    <property type="match status" value="1"/>
</dbReference>
<proteinExistence type="predicted"/>